<gene>
    <name evidence="1" type="ORF">KL86DPRO_20254</name>
</gene>
<name>A0A212JXI0_9DELT</name>
<dbReference type="AlphaFoldDB" id="A0A212JXI0"/>
<dbReference type="EMBL" id="FLUQ01000002">
    <property type="protein sequence ID" value="SBW04078.1"/>
    <property type="molecule type" value="Genomic_DNA"/>
</dbReference>
<sequence>MGYNPYNARLFYAARENNAYASTLIL</sequence>
<protein>
    <submittedName>
        <fullName evidence="1">Uncharacterized protein</fullName>
    </submittedName>
</protein>
<proteinExistence type="predicted"/>
<evidence type="ECO:0000313" key="1">
    <source>
        <dbReference type="EMBL" id="SBW04078.1"/>
    </source>
</evidence>
<reference evidence="1" key="1">
    <citation type="submission" date="2016-04" db="EMBL/GenBank/DDBJ databases">
        <authorList>
            <person name="Evans L.H."/>
            <person name="Alamgir A."/>
            <person name="Owens N."/>
            <person name="Weber N.D."/>
            <person name="Virtaneva K."/>
            <person name="Barbian K."/>
            <person name="Babar A."/>
            <person name="Rosenke K."/>
        </authorList>
    </citation>
    <scope>NUCLEOTIDE SEQUENCE</scope>
    <source>
        <strain evidence="1">86</strain>
    </source>
</reference>
<accession>A0A212JXI0</accession>
<organism evidence="1">
    <name type="scientific">uncultured delta proteobacterium</name>
    <dbReference type="NCBI Taxonomy" id="34034"/>
    <lineage>
        <taxon>Bacteria</taxon>
        <taxon>Deltaproteobacteria</taxon>
        <taxon>environmental samples</taxon>
    </lineage>
</organism>